<sequence>ECRPRRRTLHAPCPPGCRRGVCGRRNPGGGRGGVRGHRGSPDPQPDATAQRRDGPRRNAGRHRRGQPPGRQVPFAVHPLRHAGALPDVRRGPVLGAGGPGGVRRPGRKKGLFAHQRQTAAPQNPGDGRRVVRRLRRFAAGIFSEVEKL</sequence>
<feature type="non-terminal residue" evidence="2">
    <location>
        <position position="148"/>
    </location>
</feature>
<protein>
    <submittedName>
        <fullName evidence="2">tRNA-specific adenosine-34 deaminase</fullName>
        <ecNumber evidence="2">3.5.4.33</ecNumber>
    </submittedName>
</protein>
<keyword evidence="2" id="KW-0378">Hydrolase</keyword>
<feature type="compositionally biased region" description="Gly residues" evidence="1">
    <location>
        <begin position="94"/>
        <end position="103"/>
    </location>
</feature>
<feature type="non-terminal residue" evidence="2">
    <location>
        <position position="1"/>
    </location>
</feature>
<dbReference type="GO" id="GO:0052717">
    <property type="term" value="F:tRNA-specific adenosine-34 deaminase activity"/>
    <property type="evidence" value="ECO:0007669"/>
    <property type="project" value="UniProtKB-EC"/>
</dbReference>
<gene>
    <name evidence="2" type="ORF">AVDCRST_MAG56-1988</name>
</gene>
<reference evidence="2" key="1">
    <citation type="submission" date="2020-02" db="EMBL/GenBank/DDBJ databases">
        <authorList>
            <person name="Meier V. D."/>
        </authorList>
    </citation>
    <scope>NUCLEOTIDE SEQUENCE</scope>
    <source>
        <strain evidence="2">AVDCRST_MAG56</strain>
    </source>
</reference>
<dbReference type="EMBL" id="CADCTQ010000181">
    <property type="protein sequence ID" value="CAA9252013.1"/>
    <property type="molecule type" value="Genomic_DNA"/>
</dbReference>
<feature type="compositionally biased region" description="Low complexity" evidence="1">
    <location>
        <begin position="16"/>
        <end position="25"/>
    </location>
</feature>
<evidence type="ECO:0000256" key="1">
    <source>
        <dbReference type="SAM" id="MobiDB-lite"/>
    </source>
</evidence>
<proteinExistence type="predicted"/>
<evidence type="ECO:0000313" key="2">
    <source>
        <dbReference type="EMBL" id="CAA9252013.1"/>
    </source>
</evidence>
<accession>A0A6J4IJ17</accession>
<dbReference type="EC" id="3.5.4.33" evidence="2"/>
<organism evidence="2">
    <name type="scientific">uncultured Cytophagales bacterium</name>
    <dbReference type="NCBI Taxonomy" id="158755"/>
    <lineage>
        <taxon>Bacteria</taxon>
        <taxon>Pseudomonadati</taxon>
        <taxon>Bacteroidota</taxon>
        <taxon>Sphingobacteriia</taxon>
        <taxon>Sphingobacteriales</taxon>
        <taxon>environmental samples</taxon>
    </lineage>
</organism>
<feature type="region of interest" description="Disordered" evidence="1">
    <location>
        <begin position="1"/>
        <end position="108"/>
    </location>
</feature>
<dbReference type="AlphaFoldDB" id="A0A6J4IJ17"/>
<name>A0A6J4IJ17_9SPHI</name>